<evidence type="ECO:0000256" key="1">
    <source>
        <dbReference type="SAM" id="SignalP"/>
    </source>
</evidence>
<name>A0A1L1PP23_HYDIT</name>
<evidence type="ECO:0000313" key="2">
    <source>
        <dbReference type="EMBL" id="CDN89479.1"/>
    </source>
</evidence>
<gene>
    <name evidence="2" type="ORF">BN948_03918</name>
</gene>
<protein>
    <submittedName>
        <fullName evidence="2">Putative lipoprotein transmembrane</fullName>
    </submittedName>
</protein>
<evidence type="ECO:0000313" key="3">
    <source>
        <dbReference type="Proteomes" id="UP000028878"/>
    </source>
</evidence>
<dbReference type="AlphaFoldDB" id="A0A1L1PP23"/>
<keyword evidence="2" id="KW-0812">Transmembrane</keyword>
<keyword evidence="3" id="KW-1185">Reference proteome</keyword>
<sequence precursor="true">MNLSSALRCLCLLALVWLAGCAGMPERLQAGTPRAQVIDQLGPPSAEYALADGARLQYSRQPLGRQVYNLDFDTNGRLRSVVQVLDINWMLKNIAVDRWTRDDVLRHLGRPALVERVARFDGDIWTYRFSENNNDRLAHVHIDRAGVVRKLIFLDEHIPPSDRL</sequence>
<dbReference type="Proteomes" id="UP000028878">
    <property type="component" value="Unassembled WGS sequence"/>
</dbReference>
<proteinExistence type="predicted"/>
<feature type="signal peptide" evidence="1">
    <location>
        <begin position="1"/>
        <end position="19"/>
    </location>
</feature>
<keyword evidence="1" id="KW-0732">Signal</keyword>
<keyword evidence="2" id="KW-0472">Membrane</keyword>
<reference evidence="3" key="1">
    <citation type="submission" date="2014-02" db="EMBL/GenBank/DDBJ databases">
        <authorList>
            <person name="Gan H."/>
        </authorList>
    </citation>
    <scope>NUCLEOTIDE SEQUENCE [LARGE SCALE GENOMIC DNA]</scope>
    <source>
        <strain evidence="3">S1</strain>
    </source>
</reference>
<keyword evidence="2" id="KW-0449">Lipoprotein</keyword>
<feature type="chain" id="PRO_5009681576" evidence="1">
    <location>
        <begin position="20"/>
        <end position="164"/>
    </location>
</feature>
<accession>A0A1L1PP23</accession>
<organism evidence="2 3">
    <name type="scientific">Hydrogenophaga intermedia</name>
    <dbReference type="NCBI Taxonomy" id="65786"/>
    <lineage>
        <taxon>Bacteria</taxon>
        <taxon>Pseudomonadati</taxon>
        <taxon>Pseudomonadota</taxon>
        <taxon>Betaproteobacteria</taxon>
        <taxon>Burkholderiales</taxon>
        <taxon>Comamonadaceae</taxon>
        <taxon>Hydrogenophaga</taxon>
    </lineage>
</organism>
<dbReference type="EMBL" id="CCAE010000044">
    <property type="protein sequence ID" value="CDN89479.1"/>
    <property type="molecule type" value="Genomic_DNA"/>
</dbReference>
<dbReference type="RefSeq" id="WP_009515947.1">
    <property type="nucleotide sequence ID" value="NZ_CCAE010000044.1"/>
</dbReference>
<reference evidence="3" key="2">
    <citation type="submission" date="2014-11" db="EMBL/GenBank/DDBJ databases">
        <title>Draft genome sequence of Hydrogenophaga intermedia S1.</title>
        <authorList>
            <person name="Gan H.M."/>
            <person name="Chew T.H."/>
            <person name="Stolz A."/>
        </authorList>
    </citation>
    <scope>NUCLEOTIDE SEQUENCE [LARGE SCALE GENOMIC DNA]</scope>
    <source>
        <strain evidence="3">S1</strain>
    </source>
</reference>